<organism evidence="2 3">
    <name type="scientific">Actinomadura syzygii</name>
    <dbReference type="NCBI Taxonomy" id="1427538"/>
    <lineage>
        <taxon>Bacteria</taxon>
        <taxon>Bacillati</taxon>
        <taxon>Actinomycetota</taxon>
        <taxon>Actinomycetes</taxon>
        <taxon>Streptosporangiales</taxon>
        <taxon>Thermomonosporaceae</taxon>
        <taxon>Actinomadura</taxon>
    </lineage>
</organism>
<name>A0A5D0TTB9_9ACTN</name>
<reference evidence="2 3" key="1">
    <citation type="submission" date="2019-08" db="EMBL/GenBank/DDBJ databases">
        <title>Actinomadura sp. nov. CYP1-5 isolated from mountain soil.</title>
        <authorList>
            <person name="Songsumanus A."/>
            <person name="Kuncharoen N."/>
            <person name="Kudo T."/>
            <person name="Yuki M."/>
            <person name="Igarashi Y."/>
            <person name="Tanasupawat S."/>
        </authorList>
    </citation>
    <scope>NUCLEOTIDE SEQUENCE [LARGE SCALE GENOMIC DNA]</scope>
    <source>
        <strain evidence="2 3">GKU157</strain>
    </source>
</reference>
<keyword evidence="3" id="KW-1185">Reference proteome</keyword>
<feature type="region of interest" description="Disordered" evidence="1">
    <location>
        <begin position="1"/>
        <end position="27"/>
    </location>
</feature>
<dbReference type="EMBL" id="VSFF01000016">
    <property type="protein sequence ID" value="TYC08596.1"/>
    <property type="molecule type" value="Genomic_DNA"/>
</dbReference>
<dbReference type="RefSeq" id="WP_148354894.1">
    <property type="nucleotide sequence ID" value="NZ_JBHSBF010000002.1"/>
</dbReference>
<sequence length="118" mass="12264">MDKPGRTHGNCPAGRSSRSPGNTFAGGAITAPDPLAVRVFEQQVNRHEVNARNDFASVQGRVQSLTHALETLSSADVGIALGAAKNLARDVADLISDLAALATLKDVAFLVSDSEAKP</sequence>
<protein>
    <submittedName>
        <fullName evidence="2">Uncharacterized protein</fullName>
    </submittedName>
</protein>
<evidence type="ECO:0000313" key="3">
    <source>
        <dbReference type="Proteomes" id="UP000322634"/>
    </source>
</evidence>
<proteinExistence type="predicted"/>
<comment type="caution">
    <text evidence="2">The sequence shown here is derived from an EMBL/GenBank/DDBJ whole genome shotgun (WGS) entry which is preliminary data.</text>
</comment>
<evidence type="ECO:0000313" key="2">
    <source>
        <dbReference type="EMBL" id="TYC08596.1"/>
    </source>
</evidence>
<gene>
    <name evidence="2" type="ORF">FXF65_37520</name>
</gene>
<accession>A0A5D0TTB9</accession>
<dbReference type="Proteomes" id="UP000322634">
    <property type="component" value="Unassembled WGS sequence"/>
</dbReference>
<dbReference type="OrthoDB" id="9894810at2"/>
<evidence type="ECO:0000256" key="1">
    <source>
        <dbReference type="SAM" id="MobiDB-lite"/>
    </source>
</evidence>
<dbReference type="AlphaFoldDB" id="A0A5D0TTB9"/>